<protein>
    <submittedName>
        <fullName evidence="4">Cysteine desulfurase family protein</fullName>
    </submittedName>
</protein>
<comment type="caution">
    <text evidence="4">The sequence shown here is derived from an EMBL/GenBank/DDBJ whole genome shotgun (WGS) entry which is preliminary data.</text>
</comment>
<organism evidence="4 5">
    <name type="scientific">Agrilactobacillus yilanensis</name>
    <dbReference type="NCBI Taxonomy" id="2485997"/>
    <lineage>
        <taxon>Bacteria</taxon>
        <taxon>Bacillati</taxon>
        <taxon>Bacillota</taxon>
        <taxon>Bacilli</taxon>
        <taxon>Lactobacillales</taxon>
        <taxon>Lactobacillaceae</taxon>
        <taxon>Agrilactobacillus</taxon>
    </lineage>
</organism>
<keyword evidence="5" id="KW-1185">Reference proteome</keyword>
<dbReference type="Gene3D" id="3.90.1150.10">
    <property type="entry name" value="Aspartate Aminotransferase, domain 1"/>
    <property type="match status" value="1"/>
</dbReference>
<dbReference type="InterPro" id="IPR000192">
    <property type="entry name" value="Aminotrans_V_dom"/>
</dbReference>
<dbReference type="InterPro" id="IPR015421">
    <property type="entry name" value="PyrdxlP-dep_Trfase_major"/>
</dbReference>
<evidence type="ECO:0000313" key="5">
    <source>
        <dbReference type="Proteomes" id="UP001597267"/>
    </source>
</evidence>
<comment type="cofactor">
    <cofactor evidence="1">
        <name>pyridoxal 5'-phosphate</name>
        <dbReference type="ChEBI" id="CHEBI:597326"/>
    </cofactor>
</comment>
<dbReference type="EMBL" id="JBHTOP010000002">
    <property type="protein sequence ID" value="MFD1670605.1"/>
    <property type="molecule type" value="Genomic_DNA"/>
</dbReference>
<reference evidence="5" key="1">
    <citation type="journal article" date="2019" name="Int. J. Syst. Evol. Microbiol.">
        <title>The Global Catalogue of Microorganisms (GCM) 10K type strain sequencing project: providing services to taxonomists for standard genome sequencing and annotation.</title>
        <authorList>
            <consortium name="The Broad Institute Genomics Platform"/>
            <consortium name="The Broad Institute Genome Sequencing Center for Infectious Disease"/>
            <person name="Wu L."/>
            <person name="Ma J."/>
        </authorList>
    </citation>
    <scope>NUCLEOTIDE SEQUENCE [LARGE SCALE GENOMIC DNA]</scope>
    <source>
        <strain evidence="5">CCM 8896</strain>
    </source>
</reference>
<dbReference type="InterPro" id="IPR015424">
    <property type="entry name" value="PyrdxlP-dep_Trfase"/>
</dbReference>
<evidence type="ECO:0000256" key="2">
    <source>
        <dbReference type="ARBA" id="ARBA00022898"/>
    </source>
</evidence>
<dbReference type="SUPFAM" id="SSF53383">
    <property type="entry name" value="PLP-dependent transferases"/>
    <property type="match status" value="1"/>
</dbReference>
<keyword evidence="2" id="KW-0663">Pyridoxal phosphate</keyword>
<dbReference type="PANTHER" id="PTHR11601">
    <property type="entry name" value="CYSTEINE DESULFURYLASE FAMILY MEMBER"/>
    <property type="match status" value="1"/>
</dbReference>
<dbReference type="Proteomes" id="UP001597267">
    <property type="component" value="Unassembled WGS sequence"/>
</dbReference>
<dbReference type="PANTHER" id="PTHR11601:SF36">
    <property type="entry name" value="CYSTEINE DESULFURASE NIFS-RELATED"/>
    <property type="match status" value="1"/>
</dbReference>
<dbReference type="Pfam" id="PF00266">
    <property type="entry name" value="Aminotran_5"/>
    <property type="match status" value="1"/>
</dbReference>
<dbReference type="Gene3D" id="3.40.640.10">
    <property type="entry name" value="Type I PLP-dependent aspartate aminotransferase-like (Major domain)"/>
    <property type="match status" value="1"/>
</dbReference>
<dbReference type="InterPro" id="IPR015422">
    <property type="entry name" value="PyrdxlP-dep_Trfase_small"/>
</dbReference>
<name>A0ABW4J3T0_9LACO</name>
<dbReference type="RefSeq" id="WP_125712553.1">
    <property type="nucleotide sequence ID" value="NZ_JBHTOP010000002.1"/>
</dbReference>
<proteinExistence type="predicted"/>
<feature type="domain" description="Aminotransferase class V" evidence="3">
    <location>
        <begin position="2"/>
        <end position="357"/>
    </location>
</feature>
<accession>A0ABW4J3T0</accession>
<evidence type="ECO:0000259" key="3">
    <source>
        <dbReference type="Pfam" id="PF00266"/>
    </source>
</evidence>
<evidence type="ECO:0000313" key="4">
    <source>
        <dbReference type="EMBL" id="MFD1670605.1"/>
    </source>
</evidence>
<sequence length="366" mass="39050">MIYFDHAATTPMSAAALATYQQVAKAFYANSESLHRAGNSAGQLIQEAQTTIAQTLNLLPEGLIFTSGGTQSNQLGLMALAQGSSKKEILVSPLEHASVYQVLNKLAQTQEYQIKILPITATGQVTAQSLAAAITPNTGLIVIQAVNPITGICQNIAELNTTATHYKVPLFVDAVQGLTKINLDLQNLAGFSASGHKFNGPKGCGLLYLNPNYLTKPLFQNVFQQNGFLPGTLDTPGILSLTTALMTNLQQQVTQFTQLTHLKAALLANLAPTIKPVAPWAEFPGICGLLLPHTPGQEAVTVLGQQGLCFSTVSACSLKDPRPDATLTALGLSASENERYIRLSFGALNQVKEVTKFTDILNRDYA</sequence>
<evidence type="ECO:0000256" key="1">
    <source>
        <dbReference type="ARBA" id="ARBA00001933"/>
    </source>
</evidence>
<gene>
    <name evidence="4" type="ORF">ACFQ5M_00690</name>
</gene>
<dbReference type="InterPro" id="IPR016454">
    <property type="entry name" value="Cysteine_dSase"/>
</dbReference>
<dbReference type="PIRSF" id="PIRSF005572">
    <property type="entry name" value="NifS"/>
    <property type="match status" value="1"/>
</dbReference>
<dbReference type="Gene3D" id="1.10.260.50">
    <property type="match status" value="1"/>
</dbReference>